<evidence type="ECO:0000256" key="1">
    <source>
        <dbReference type="ARBA" id="ARBA00022737"/>
    </source>
</evidence>
<dbReference type="PANTHER" id="PTHR23206:SF8">
    <property type="entry name" value="ANKYRIN REPEAT AND KH DOMAIN-CONTAINING 1"/>
    <property type="match status" value="1"/>
</dbReference>
<dbReference type="SUPFAM" id="SSF48403">
    <property type="entry name" value="Ankyrin repeat"/>
    <property type="match status" value="1"/>
</dbReference>
<feature type="repeat" description="ANK" evidence="3">
    <location>
        <begin position="214"/>
        <end position="246"/>
    </location>
</feature>
<protein>
    <submittedName>
        <fullName evidence="4">Ankyrin repeat domain-containing</fullName>
    </submittedName>
</protein>
<dbReference type="PRINTS" id="PR01415">
    <property type="entry name" value="ANKYRIN"/>
</dbReference>
<gene>
    <name evidence="4" type="ORF">BpHYR1_038317</name>
</gene>
<evidence type="ECO:0000313" key="4">
    <source>
        <dbReference type="EMBL" id="RNA26208.1"/>
    </source>
</evidence>
<dbReference type="EMBL" id="REGN01002777">
    <property type="protein sequence ID" value="RNA26208.1"/>
    <property type="molecule type" value="Genomic_DNA"/>
</dbReference>
<keyword evidence="2 3" id="KW-0040">ANK repeat</keyword>
<evidence type="ECO:0000256" key="2">
    <source>
        <dbReference type="ARBA" id="ARBA00023043"/>
    </source>
</evidence>
<dbReference type="PROSITE" id="PS50297">
    <property type="entry name" value="ANK_REP_REGION"/>
    <property type="match status" value="7"/>
</dbReference>
<comment type="caution">
    <text evidence="4">The sequence shown here is derived from an EMBL/GenBank/DDBJ whole genome shotgun (WGS) entry which is preliminary data.</text>
</comment>
<dbReference type="Proteomes" id="UP000276133">
    <property type="component" value="Unassembled WGS sequence"/>
</dbReference>
<dbReference type="PROSITE" id="PS50088">
    <property type="entry name" value="ANK_REPEAT"/>
    <property type="match status" value="7"/>
</dbReference>
<feature type="non-terminal residue" evidence="4">
    <location>
        <position position="528"/>
    </location>
</feature>
<dbReference type="Pfam" id="PF12796">
    <property type="entry name" value="Ank_2"/>
    <property type="match status" value="4"/>
</dbReference>
<sequence>MFIPEKIRNYSWNKSHVEVVKYLLEKGADCEHKTDEMHTALMEACMDGHIEVAKVLIEHGANVNMPADSFESPLTLAACGGHVELADLLIDNHADLEERNDEGYTPLMEAAREGHEEMVALLLFHDADINAITDETQETALTLACCGGCYEVAKFLLEAGADPNLGNASTPLMEAAQEGHLELVQLLIKAGADVNKFYTALITNGQNTTQNITSCESALSLACENGHTDVAAALIKAGAEADMADPDKGFTPLMKAARSGQLCTVQYLIGNCSVDVNRTTKNNESTALSLASSNGHIQLIELLLQHGANPLYVLKDNSNCLIEASKNGHVKIVELLIDWNYSLNEMDEAKKTKRKNLKINLKPKMTSQTHVHTGDQTLSPSSSLVKQIRKSVTKLDTTSELGVENLVNVLHHFAFGDMTPSESKAKKKRNKDDISLELLKIEKQLEVQRKSKVKSHNSNYDHMSMINKYLIKRCQCELNRLYKIKLKQLQEQKINEIKADSKISKKCIGKKCGATTTSTTISTTNSTT</sequence>
<keyword evidence="5" id="KW-1185">Reference proteome</keyword>
<name>A0A3M7RSB0_BRAPC</name>
<proteinExistence type="predicted"/>
<dbReference type="InterPro" id="IPR051631">
    <property type="entry name" value="Ankyrin-KH/SAM_domain"/>
</dbReference>
<accession>A0A3M7RSB0</accession>
<dbReference type="InterPro" id="IPR002110">
    <property type="entry name" value="Ankyrin_rpt"/>
</dbReference>
<dbReference type="Gene3D" id="1.25.40.20">
    <property type="entry name" value="Ankyrin repeat-containing domain"/>
    <property type="match status" value="4"/>
</dbReference>
<feature type="repeat" description="ANK" evidence="3">
    <location>
        <begin position="36"/>
        <end position="68"/>
    </location>
</feature>
<evidence type="ECO:0000256" key="3">
    <source>
        <dbReference type="PROSITE-ProRule" id="PRU00023"/>
    </source>
</evidence>
<keyword evidence="1" id="KW-0677">Repeat</keyword>
<feature type="repeat" description="ANK" evidence="3">
    <location>
        <begin position="283"/>
        <end position="309"/>
    </location>
</feature>
<dbReference type="AlphaFoldDB" id="A0A3M7RSB0"/>
<evidence type="ECO:0000313" key="5">
    <source>
        <dbReference type="Proteomes" id="UP000276133"/>
    </source>
</evidence>
<dbReference type="SMART" id="SM00248">
    <property type="entry name" value="ANK"/>
    <property type="match status" value="9"/>
</dbReference>
<organism evidence="4 5">
    <name type="scientific">Brachionus plicatilis</name>
    <name type="common">Marine rotifer</name>
    <name type="synonym">Brachionus muelleri</name>
    <dbReference type="NCBI Taxonomy" id="10195"/>
    <lineage>
        <taxon>Eukaryota</taxon>
        <taxon>Metazoa</taxon>
        <taxon>Spiralia</taxon>
        <taxon>Gnathifera</taxon>
        <taxon>Rotifera</taxon>
        <taxon>Eurotatoria</taxon>
        <taxon>Monogononta</taxon>
        <taxon>Pseudotrocha</taxon>
        <taxon>Ploima</taxon>
        <taxon>Brachionidae</taxon>
        <taxon>Brachionus</taxon>
    </lineage>
</organism>
<feature type="repeat" description="ANK" evidence="3">
    <location>
        <begin position="69"/>
        <end position="101"/>
    </location>
</feature>
<feature type="repeat" description="ANK" evidence="3">
    <location>
        <begin position="136"/>
        <end position="168"/>
    </location>
</feature>
<dbReference type="OrthoDB" id="7464126at2759"/>
<feature type="repeat" description="ANK" evidence="3">
    <location>
        <begin position="167"/>
        <end position="199"/>
    </location>
</feature>
<dbReference type="Pfam" id="PF00023">
    <property type="entry name" value="Ank"/>
    <property type="match status" value="1"/>
</dbReference>
<dbReference type="STRING" id="10195.A0A3M7RSB0"/>
<feature type="repeat" description="ANK" evidence="3">
    <location>
        <begin position="102"/>
        <end position="134"/>
    </location>
</feature>
<dbReference type="InterPro" id="IPR036770">
    <property type="entry name" value="Ankyrin_rpt-contain_sf"/>
</dbReference>
<reference evidence="4 5" key="1">
    <citation type="journal article" date="2018" name="Sci. Rep.">
        <title>Genomic signatures of local adaptation to the degree of environmental predictability in rotifers.</title>
        <authorList>
            <person name="Franch-Gras L."/>
            <person name="Hahn C."/>
            <person name="Garcia-Roger E.M."/>
            <person name="Carmona M.J."/>
            <person name="Serra M."/>
            <person name="Gomez A."/>
        </authorList>
    </citation>
    <scope>NUCLEOTIDE SEQUENCE [LARGE SCALE GENOMIC DNA]</scope>
    <source>
        <strain evidence="4">HYR1</strain>
    </source>
</reference>
<dbReference type="PANTHER" id="PTHR23206">
    <property type="entry name" value="MASK PROTEIN"/>
    <property type="match status" value="1"/>
</dbReference>